<gene>
    <name evidence="2" type="ORF">HUT08_10880</name>
</gene>
<protein>
    <submittedName>
        <fullName evidence="2">Peptidase inhibitor family I36 protein</fullName>
    </submittedName>
</protein>
<keyword evidence="3" id="KW-1185">Reference proteome</keyword>
<dbReference type="Pfam" id="PF03995">
    <property type="entry name" value="Inhibitor_I36"/>
    <property type="match status" value="1"/>
</dbReference>
<feature type="chain" id="PRO_5028916986" evidence="1">
    <location>
        <begin position="31"/>
        <end position="132"/>
    </location>
</feature>
<name>A0A7H8N632_9ACTN</name>
<dbReference type="AlphaFoldDB" id="A0A7H8N632"/>
<proteinExistence type="predicted"/>
<feature type="signal peptide" evidence="1">
    <location>
        <begin position="1"/>
        <end position="30"/>
    </location>
</feature>
<dbReference type="RefSeq" id="WP_176161699.1">
    <property type="nucleotide sequence ID" value="NZ_CP054929.1"/>
</dbReference>
<accession>A0A7H8N632</accession>
<keyword evidence="1" id="KW-0732">Signal</keyword>
<evidence type="ECO:0000313" key="2">
    <source>
        <dbReference type="EMBL" id="QKW49964.1"/>
    </source>
</evidence>
<sequence length="132" mass="14198">MFKSRVVFTAAATAVLAGGTLLAGPVPASATTPESKGTTAAAPAGCPATYYCVYQNRDYRGAVYKFADDNASWRRWDIFNQDSSSFNNGTSGLSVALYGEENYGRRLGCLPRGQGWTLHRPNDDGESNKWGC</sequence>
<reference evidence="2 3" key="1">
    <citation type="submission" date="2020-06" db="EMBL/GenBank/DDBJ databases">
        <title>Genome mining for natural products.</title>
        <authorList>
            <person name="Zhang B."/>
            <person name="Shi J."/>
            <person name="Ge H."/>
        </authorList>
    </citation>
    <scope>NUCLEOTIDE SEQUENCE [LARGE SCALE GENOMIC DNA]</scope>
    <source>
        <strain evidence="2 3">NA00687</strain>
    </source>
</reference>
<evidence type="ECO:0000313" key="3">
    <source>
        <dbReference type="Proteomes" id="UP000509303"/>
    </source>
</evidence>
<dbReference type="Proteomes" id="UP000509303">
    <property type="component" value="Chromosome"/>
</dbReference>
<dbReference type="EMBL" id="CP054929">
    <property type="protein sequence ID" value="QKW49964.1"/>
    <property type="molecule type" value="Genomic_DNA"/>
</dbReference>
<dbReference type="Gene3D" id="2.60.20.10">
    <property type="entry name" value="Crystallins"/>
    <property type="match status" value="1"/>
</dbReference>
<evidence type="ECO:0000256" key="1">
    <source>
        <dbReference type="SAM" id="SignalP"/>
    </source>
</evidence>
<organism evidence="2 3">
    <name type="scientific">Streptomyces buecherae</name>
    <dbReference type="NCBI Taxonomy" id="2763006"/>
    <lineage>
        <taxon>Bacteria</taxon>
        <taxon>Bacillati</taxon>
        <taxon>Actinomycetota</taxon>
        <taxon>Actinomycetes</taxon>
        <taxon>Kitasatosporales</taxon>
        <taxon>Streptomycetaceae</taxon>
        <taxon>Streptomyces</taxon>
    </lineage>
</organism>